<dbReference type="GeneID" id="85306431"/>
<dbReference type="Proteomes" id="UP001244011">
    <property type="component" value="Unassembled WGS sequence"/>
</dbReference>
<evidence type="ECO:0000313" key="3">
    <source>
        <dbReference type="EMBL" id="KAK1762489.1"/>
    </source>
</evidence>
<keyword evidence="4" id="KW-1185">Reference proteome</keyword>
<dbReference type="Pfam" id="PF01936">
    <property type="entry name" value="NYN"/>
    <property type="match status" value="1"/>
</dbReference>
<dbReference type="GO" id="GO:0004540">
    <property type="term" value="F:RNA nuclease activity"/>
    <property type="evidence" value="ECO:0007669"/>
    <property type="project" value="InterPro"/>
</dbReference>
<gene>
    <name evidence="3" type="ORF">QBC33DRAFT_281548</name>
</gene>
<sequence length="466" mass="54225">MMSSEPTETCMFFVDDSNIWIEAQKFAASGNSHMPKLTDSDRDPRLRIDVGKLVDTLRNDRIQGPSFLYGSRPPPNDSVWKAFEKYKFKTKIYDRAHGKEKEVDNSMATDLSSQATELSIRAEYELGAKQRKANTTFVAITGDRDMLPPIKKVLESNIRVELWAWESGMSTEYLKLCHHNGLLTVNFLNWIFDKISFTNFASTRRSKTGLVEPNQTIVLCEFADPSGDDLESSVCEQLIQLGRLFYITRSKTETEMFVEFPRVENIEAMIFKARERFKEMLTVLSWPEYASRFNKDRPAKVETINMYAPLTDDNGQYSTSAMAKEENDPVERKVKPSFSTAEPGSGHRQNEEMQGLNDPDDNDGWQTVSRSDRGKDHRHALRQTQRCPYRIRCKKRGECGYRHSYEELDLFRDNPNQDFGLWKTRKCDLSYWHRGKQCRFAHTQDEAWCPRCRDEGHYTEECRYRS</sequence>
<proteinExistence type="predicted"/>
<name>A0AAJ0BQ96_9PEZI</name>
<dbReference type="InterPro" id="IPR021139">
    <property type="entry name" value="NYN"/>
</dbReference>
<feature type="region of interest" description="Disordered" evidence="1">
    <location>
        <begin position="316"/>
        <end position="381"/>
    </location>
</feature>
<dbReference type="AlphaFoldDB" id="A0AAJ0BQ96"/>
<evidence type="ECO:0000259" key="2">
    <source>
        <dbReference type="Pfam" id="PF01936"/>
    </source>
</evidence>
<accession>A0AAJ0BQ96</accession>
<evidence type="ECO:0000256" key="1">
    <source>
        <dbReference type="SAM" id="MobiDB-lite"/>
    </source>
</evidence>
<dbReference type="Gene3D" id="3.40.50.1010">
    <property type="entry name" value="5'-nuclease"/>
    <property type="match status" value="1"/>
</dbReference>
<dbReference type="EMBL" id="MU839036">
    <property type="protein sequence ID" value="KAK1762489.1"/>
    <property type="molecule type" value="Genomic_DNA"/>
</dbReference>
<feature type="compositionally biased region" description="Basic and acidic residues" evidence="1">
    <location>
        <begin position="323"/>
        <end position="334"/>
    </location>
</feature>
<organism evidence="3 4">
    <name type="scientific">Phialemonium atrogriseum</name>
    <dbReference type="NCBI Taxonomy" id="1093897"/>
    <lineage>
        <taxon>Eukaryota</taxon>
        <taxon>Fungi</taxon>
        <taxon>Dikarya</taxon>
        <taxon>Ascomycota</taxon>
        <taxon>Pezizomycotina</taxon>
        <taxon>Sordariomycetes</taxon>
        <taxon>Sordariomycetidae</taxon>
        <taxon>Cephalothecales</taxon>
        <taxon>Cephalothecaceae</taxon>
        <taxon>Phialemonium</taxon>
    </lineage>
</organism>
<dbReference type="RefSeq" id="XP_060278702.1">
    <property type="nucleotide sequence ID" value="XM_060423244.1"/>
</dbReference>
<protein>
    <recommendedName>
        <fullName evidence="2">NYN domain-containing protein</fullName>
    </recommendedName>
</protein>
<comment type="caution">
    <text evidence="3">The sequence shown here is derived from an EMBL/GenBank/DDBJ whole genome shotgun (WGS) entry which is preliminary data.</text>
</comment>
<feature type="domain" description="NYN" evidence="2">
    <location>
        <begin position="46"/>
        <end position="177"/>
    </location>
</feature>
<reference evidence="3" key="1">
    <citation type="submission" date="2023-06" db="EMBL/GenBank/DDBJ databases">
        <title>Genome-scale phylogeny and comparative genomics of the fungal order Sordariales.</title>
        <authorList>
            <consortium name="Lawrence Berkeley National Laboratory"/>
            <person name="Hensen N."/>
            <person name="Bonometti L."/>
            <person name="Westerberg I."/>
            <person name="Brannstrom I.O."/>
            <person name="Guillou S."/>
            <person name="Cros-Aarteil S."/>
            <person name="Calhoun S."/>
            <person name="Haridas S."/>
            <person name="Kuo A."/>
            <person name="Mondo S."/>
            <person name="Pangilinan J."/>
            <person name="Riley R."/>
            <person name="Labutti K."/>
            <person name="Andreopoulos B."/>
            <person name="Lipzen A."/>
            <person name="Chen C."/>
            <person name="Yanf M."/>
            <person name="Daum C."/>
            <person name="Ng V."/>
            <person name="Clum A."/>
            <person name="Steindorff A."/>
            <person name="Ohm R."/>
            <person name="Martin F."/>
            <person name="Silar P."/>
            <person name="Natvig D."/>
            <person name="Lalanne C."/>
            <person name="Gautier V."/>
            <person name="Ament-Velasquez S.L."/>
            <person name="Kruys A."/>
            <person name="Hutchinson M.I."/>
            <person name="Powell A.J."/>
            <person name="Barry K."/>
            <person name="Miller A.N."/>
            <person name="Grigoriev I.V."/>
            <person name="Debuchy R."/>
            <person name="Gladieux P."/>
            <person name="Thoren M.H."/>
            <person name="Johannesson H."/>
        </authorList>
    </citation>
    <scope>NUCLEOTIDE SEQUENCE</scope>
    <source>
        <strain evidence="3">8032-3</strain>
    </source>
</reference>
<evidence type="ECO:0000313" key="4">
    <source>
        <dbReference type="Proteomes" id="UP001244011"/>
    </source>
</evidence>